<accession>A0A2H3SJW7</accession>
<organism evidence="1 2">
    <name type="scientific">Fusarium oxysporum</name>
    <name type="common">Fusarium vascular wilt</name>
    <dbReference type="NCBI Taxonomy" id="5507"/>
    <lineage>
        <taxon>Eukaryota</taxon>
        <taxon>Fungi</taxon>
        <taxon>Dikarya</taxon>
        <taxon>Ascomycota</taxon>
        <taxon>Pezizomycotina</taxon>
        <taxon>Sordariomycetes</taxon>
        <taxon>Hypocreomycetidae</taxon>
        <taxon>Hypocreales</taxon>
        <taxon>Nectriaceae</taxon>
        <taxon>Fusarium</taxon>
        <taxon>Fusarium oxysporum species complex</taxon>
    </lineage>
</organism>
<sequence>MGPNISFSVHWWKYN</sequence>
<protein>
    <submittedName>
        <fullName evidence="1">Uncharacterized protein</fullName>
    </submittedName>
</protein>
<dbReference type="EMBL" id="FMJY01000001">
    <property type="protein sequence ID" value="SCO76788.1"/>
    <property type="molecule type" value="Genomic_DNA"/>
</dbReference>
<dbReference type="Proteomes" id="UP000219369">
    <property type="component" value="Unassembled WGS sequence"/>
</dbReference>
<name>A0A2H3SJW7_FUSOX</name>
<proteinExistence type="predicted"/>
<evidence type="ECO:0000313" key="2">
    <source>
        <dbReference type="Proteomes" id="UP000219369"/>
    </source>
</evidence>
<gene>
    <name evidence="1" type="ORF">FRV6_01000</name>
</gene>
<evidence type="ECO:0000313" key="1">
    <source>
        <dbReference type="EMBL" id="SCO76788.1"/>
    </source>
</evidence>
<reference evidence="2" key="1">
    <citation type="submission" date="2016-09" db="EMBL/GenBank/DDBJ databases">
        <authorList>
            <person name="Guldener U."/>
        </authorList>
    </citation>
    <scope>NUCLEOTIDE SEQUENCE [LARGE SCALE GENOMIC DNA]</scope>
    <source>
        <strain evidence="2">V64-1</strain>
    </source>
</reference>